<dbReference type="Pfam" id="PF01018">
    <property type="entry name" value="GTP1_OBG"/>
    <property type="match status" value="1"/>
</dbReference>
<dbReference type="InterPro" id="IPR006073">
    <property type="entry name" value="GTP-bd"/>
</dbReference>
<accession>A0A8J1Y4V6</accession>
<sequence length="389" mass="43086">MVKLTSICWKAKKLQFLDSLRVYVRGGAGGQGYPKFGGKGGDGGDVYVKCYDKAKSLKELAKRHPEKRFIAGNGGNSHARALLGEKGQDILLNVEPGILVKNDEGDILGSLDSNNDKILVAKGGAGGKSENKFQGEKGQSLSVTLDLRLIADVGLVGFPNAGKSTLLKAISNCKPEIAPWAFTTKNPQIGIVKYKDQRAISVADLPGIIEGASENIGLGHRFLKHIERTKLLLFMVDVHGFQLGLKYPKRTAFETIMLLNKEIELYNPELLQKPAILCINKVDAETLRKSEKEIKKTEECLHELKQQLANVEESSLQLEETSRPKTFLTFDDTLTISAKTSDNLEKLKIRIREIIDFHASETSAMIDLSTTRRKARIRTYDEQNTHQLV</sequence>
<dbReference type="SUPFAM" id="SSF52540">
    <property type="entry name" value="P-loop containing nucleoside triphosphate hydrolases"/>
    <property type="match status" value="1"/>
</dbReference>
<dbReference type="PROSITE" id="PS51883">
    <property type="entry name" value="OBG"/>
    <property type="match status" value="1"/>
</dbReference>
<reference evidence="1" key="1">
    <citation type="submission" date="2022-03" db="EMBL/GenBank/DDBJ databases">
        <authorList>
            <person name="Martin C."/>
        </authorList>
    </citation>
    <scope>NUCLEOTIDE SEQUENCE</scope>
</reference>
<dbReference type="GO" id="GO:0042254">
    <property type="term" value="P:ribosome biogenesis"/>
    <property type="evidence" value="ECO:0007669"/>
    <property type="project" value="UniProtKB-UniRule"/>
</dbReference>
<dbReference type="GO" id="GO:0005525">
    <property type="term" value="F:GTP binding"/>
    <property type="evidence" value="ECO:0007669"/>
    <property type="project" value="InterPro"/>
</dbReference>
<dbReference type="InterPro" id="IPR036726">
    <property type="entry name" value="GTP1_OBG_dom_sf"/>
</dbReference>
<gene>
    <name evidence="1" type="ORF">OFUS_LOCUS14556</name>
</gene>
<dbReference type="InterPro" id="IPR045086">
    <property type="entry name" value="OBG_GTPase"/>
</dbReference>
<proteinExistence type="predicted"/>
<comment type="caution">
    <text evidence="1">The sequence shown here is derived from an EMBL/GenBank/DDBJ whole genome shotgun (WGS) entry which is preliminary data.</text>
</comment>
<dbReference type="Pfam" id="PF01926">
    <property type="entry name" value="MMR_HSR1"/>
    <property type="match status" value="1"/>
</dbReference>
<dbReference type="Proteomes" id="UP000749559">
    <property type="component" value="Unassembled WGS sequence"/>
</dbReference>
<dbReference type="PRINTS" id="PR00326">
    <property type="entry name" value="GTP1OBG"/>
</dbReference>
<dbReference type="EMBL" id="CAIIXF020000007">
    <property type="protein sequence ID" value="CAH1789146.1"/>
    <property type="molecule type" value="Genomic_DNA"/>
</dbReference>
<dbReference type="PANTHER" id="PTHR11702">
    <property type="entry name" value="DEVELOPMENTALLY REGULATED GTP-BINDING PROTEIN-RELATED"/>
    <property type="match status" value="1"/>
</dbReference>
<name>A0A8J1Y4V6_OWEFU</name>
<protein>
    <submittedName>
        <fullName evidence="1">Uncharacterized protein</fullName>
    </submittedName>
</protein>
<dbReference type="GO" id="GO:0005739">
    <property type="term" value="C:mitochondrion"/>
    <property type="evidence" value="ECO:0007669"/>
    <property type="project" value="TreeGrafter"/>
</dbReference>
<keyword evidence="2" id="KW-1185">Reference proteome</keyword>
<evidence type="ECO:0000313" key="2">
    <source>
        <dbReference type="Proteomes" id="UP000749559"/>
    </source>
</evidence>
<dbReference type="PANTHER" id="PTHR11702:SF43">
    <property type="entry name" value="GTP-BINDING PROTEIN 10"/>
    <property type="match status" value="1"/>
</dbReference>
<dbReference type="CDD" id="cd01898">
    <property type="entry name" value="Obg"/>
    <property type="match status" value="1"/>
</dbReference>
<dbReference type="AlphaFoldDB" id="A0A8J1Y4V6"/>
<dbReference type="PROSITE" id="PS51710">
    <property type="entry name" value="G_OBG"/>
    <property type="match status" value="1"/>
</dbReference>
<dbReference type="OrthoDB" id="347018at2759"/>
<dbReference type="GO" id="GO:0003924">
    <property type="term" value="F:GTPase activity"/>
    <property type="evidence" value="ECO:0007669"/>
    <property type="project" value="InterPro"/>
</dbReference>
<organism evidence="1 2">
    <name type="scientific">Owenia fusiformis</name>
    <name type="common">Polychaete worm</name>
    <dbReference type="NCBI Taxonomy" id="6347"/>
    <lineage>
        <taxon>Eukaryota</taxon>
        <taxon>Metazoa</taxon>
        <taxon>Spiralia</taxon>
        <taxon>Lophotrochozoa</taxon>
        <taxon>Annelida</taxon>
        <taxon>Polychaeta</taxon>
        <taxon>Sedentaria</taxon>
        <taxon>Canalipalpata</taxon>
        <taxon>Sabellida</taxon>
        <taxon>Oweniida</taxon>
        <taxon>Oweniidae</taxon>
        <taxon>Owenia</taxon>
    </lineage>
</organism>
<dbReference type="InterPro" id="IPR031167">
    <property type="entry name" value="G_OBG"/>
</dbReference>
<dbReference type="InterPro" id="IPR006169">
    <property type="entry name" value="GTP1_OBG_dom"/>
</dbReference>
<dbReference type="SUPFAM" id="SSF82051">
    <property type="entry name" value="Obg GTP-binding protein N-terminal domain"/>
    <property type="match status" value="1"/>
</dbReference>
<dbReference type="Gene3D" id="2.70.210.12">
    <property type="entry name" value="GTP1/OBG domain"/>
    <property type="match status" value="1"/>
</dbReference>
<dbReference type="InterPro" id="IPR027417">
    <property type="entry name" value="P-loop_NTPase"/>
</dbReference>
<dbReference type="Gene3D" id="3.40.50.300">
    <property type="entry name" value="P-loop containing nucleotide triphosphate hydrolases"/>
    <property type="match status" value="1"/>
</dbReference>
<evidence type="ECO:0000313" key="1">
    <source>
        <dbReference type="EMBL" id="CAH1789146.1"/>
    </source>
</evidence>